<evidence type="ECO:0000313" key="3">
    <source>
        <dbReference type="EMBL" id="BAC87378.1"/>
    </source>
</evidence>
<proteinExistence type="evidence at transcript level"/>
<protein>
    <submittedName>
        <fullName evidence="2">cDNA FLJ44718 fis, clone BRACE3022051</fullName>
    </submittedName>
    <submittedName>
        <fullName evidence="3">cDNA FLJ46452 fis, clone THYMU3019605</fullName>
    </submittedName>
</protein>
<evidence type="ECO:0000313" key="2">
    <source>
        <dbReference type="EMBL" id="BAC86638.1"/>
    </source>
</evidence>
<dbReference type="EMBL" id="AK128311">
    <property type="protein sequence ID" value="BAC87378.1"/>
    <property type="molecule type" value="mRNA"/>
</dbReference>
<dbReference type="PeptideAtlas" id="Q6ZRD3"/>
<reference evidence="2" key="2">
    <citation type="submission" date="2003-07" db="EMBL/GenBank/DDBJ databases">
        <title>NEDO human cDNA sequencing project.</title>
        <authorList>
            <person name="Oshima A."/>
            <person name="Takahashi-Fujii A."/>
            <person name="Tanase T."/>
            <person name="Imose N."/>
            <person name="Takeuchi K."/>
            <person name="Arita M."/>
            <person name="Musashino K."/>
            <person name="Yuuki H."/>
            <person name="Hara H."/>
            <person name="Sugiyama T."/>
            <person name="Irie R."/>
            <person name="Otsuki T."/>
            <person name="Sato H."/>
            <person name="Wakamatsu A."/>
            <person name="Ishii S."/>
            <person name="Yamamoto J."/>
            <person name="Isono Y."/>
            <person name="Kawai-Hio Y."/>
            <person name="Saito K."/>
            <person name="Nishikawa T."/>
            <person name="Kimura K."/>
            <person name="Yamashita H."/>
            <person name="Matsuo K."/>
            <person name="Nakamura Y."/>
            <person name="Sekine M."/>
            <person name="Kikuchi H."/>
            <person name="Kanda K."/>
            <person name="Wagatsuma M."/>
            <person name="Murakawa K."/>
            <person name="Kanehori K."/>
            <person name="Sugiyama A."/>
            <person name="Kawakami B."/>
            <person name="Suzuki Y."/>
            <person name="Sugano S."/>
            <person name="Nagahari K."/>
            <person name="Masuho Y."/>
            <person name="Nagai K."/>
            <person name="Isogai T."/>
        </authorList>
    </citation>
    <scope>NUCLEOTIDE SEQUENCE</scope>
    <source>
        <tissue evidence="2">Cerebellum</tissue>
    </source>
</reference>
<dbReference type="EMBL" id="AK126673">
    <property type="protein sequence ID" value="BAC86638.1"/>
    <property type="molecule type" value="mRNA"/>
</dbReference>
<reference evidence="3" key="1">
    <citation type="submission" date="2003-07" db="EMBL/GenBank/DDBJ databases">
        <title>NEDO human cDNA sequencing project.</title>
        <authorList>
            <person name="Tashiro H."/>
            <person name="Yamazaki M."/>
            <person name="Watanabe K."/>
            <person name="Kumagai A."/>
            <person name="Itakura S."/>
            <person name="Fukuzumi Y."/>
            <person name="Fujimori Y."/>
            <person name="Komiyama M."/>
            <person name="Sugiyama T."/>
            <person name="Irie R."/>
            <person name="Otsuki T."/>
            <person name="Sato H."/>
            <person name="Ota T."/>
            <person name="Wakamatsu A."/>
            <person name="Ishii S."/>
            <person name="Yamamoto J."/>
            <person name="Isono Y."/>
            <person name="Kawai-Hio Y."/>
            <person name="Saito K."/>
            <person name="Nishikawa T."/>
            <person name="Kimura K."/>
            <person name="Yamashita H."/>
            <person name="Matsuo K."/>
            <person name="Nakamura Y."/>
            <person name="Sekine M."/>
            <person name="Kikuchi H."/>
            <person name="Kanda K."/>
            <person name="Wagatsuma M."/>
            <person name="Murakawa K."/>
            <person name="Kanehori K."/>
            <person name="Takahashi-Fujii A."/>
            <person name="Oshima A."/>
            <person name="Sugiyama A."/>
            <person name="Kawakami B."/>
            <person name="Suzuki Y."/>
            <person name="Sugano S."/>
            <person name="Nagahari K."/>
            <person name="Masuho Y."/>
            <person name="Nagai K."/>
            <person name="Isogai T."/>
        </authorList>
    </citation>
    <scope>NUCLEOTIDE SEQUENCE</scope>
    <source>
        <tissue evidence="3">Thymus</tissue>
    </source>
</reference>
<dbReference type="Pfam" id="PF15695">
    <property type="entry name" value="HERV-K_REC"/>
    <property type="match status" value="1"/>
</dbReference>
<feature type="domain" description="Rec21/ENK19" evidence="1">
    <location>
        <begin position="53"/>
        <end position="110"/>
    </location>
</feature>
<evidence type="ECO:0000259" key="1">
    <source>
        <dbReference type="Pfam" id="PF15695"/>
    </source>
</evidence>
<dbReference type="InterPro" id="IPR059105">
    <property type="entry name" value="Rec21/ENK19"/>
</dbReference>
<accession>Q6ZRD3</accession>
<name>Q6ZRD3_HUMAN</name>
<sequence>MLVFLQEMDKPCGCPPGVCDHGTGDRRDPWYSTVGLLPPVRAMSQRNLNAKTEQGPTGVTMTSNPITWGQIKKTTQEAEKLLERQGQAKTPDSMFLAMLAVVSCAVCFPCVEAKTYWAYVPNPLVVRLVLWSDTPPEIYYDQGAWAPGPLTPSDTEQ</sequence>
<dbReference type="AlphaFoldDB" id="Q6ZRD3"/>
<organism evidence="3">
    <name type="scientific">Homo sapiens</name>
    <name type="common">Human</name>
    <dbReference type="NCBI Taxonomy" id="9606"/>
    <lineage>
        <taxon>Eukaryota</taxon>
        <taxon>Metazoa</taxon>
        <taxon>Chordata</taxon>
        <taxon>Craniata</taxon>
        <taxon>Vertebrata</taxon>
        <taxon>Euteleostomi</taxon>
        <taxon>Mammalia</taxon>
        <taxon>Eutheria</taxon>
        <taxon>Euarchontoglires</taxon>
        <taxon>Primates</taxon>
        <taxon>Haplorrhini</taxon>
        <taxon>Catarrhini</taxon>
        <taxon>Hominidae</taxon>
        <taxon>Homo</taxon>
    </lineage>
</organism>